<name>A0A9X6NFU4_HYPEX</name>
<evidence type="ECO:0000313" key="8">
    <source>
        <dbReference type="Proteomes" id="UP000192578"/>
    </source>
</evidence>
<dbReference type="GO" id="GO:0005829">
    <property type="term" value="C:cytosol"/>
    <property type="evidence" value="ECO:0007669"/>
    <property type="project" value="TreeGrafter"/>
</dbReference>
<evidence type="ECO:0000256" key="2">
    <source>
        <dbReference type="ARBA" id="ARBA00021099"/>
    </source>
</evidence>
<reference evidence="8" key="1">
    <citation type="submission" date="2017-01" db="EMBL/GenBank/DDBJ databases">
        <title>Comparative genomics of anhydrobiosis in the tardigrade Hypsibius dujardini.</title>
        <authorList>
            <person name="Yoshida Y."/>
            <person name="Koutsovoulos G."/>
            <person name="Laetsch D."/>
            <person name="Stevens L."/>
            <person name="Kumar S."/>
            <person name="Horikawa D."/>
            <person name="Ishino K."/>
            <person name="Komine S."/>
            <person name="Tomita M."/>
            <person name="Blaxter M."/>
            <person name="Arakawa K."/>
        </authorList>
    </citation>
    <scope>NUCLEOTIDE SEQUENCE [LARGE SCALE GENOMIC DNA]</scope>
    <source>
        <strain evidence="8">Z151</strain>
    </source>
</reference>
<dbReference type="PANTHER" id="PTHR14957">
    <property type="entry name" value="UBIQUITIN-LIKE-CONJUGATING ENZYME ATG10"/>
    <property type="match status" value="1"/>
</dbReference>
<dbReference type="GO" id="GO:0061651">
    <property type="term" value="F:Atg12 conjugating enzyme activity"/>
    <property type="evidence" value="ECO:0007669"/>
    <property type="project" value="TreeGrafter"/>
</dbReference>
<sequence>MTTLEEYYAAVADFLELSERVGDGWSRFSSEDIRSPCFEMIRRRQTHSRRLTADAPPDIIFFDYHVYFNEAFAVPQLLFSACRPDGSLVPLTTLHELIPKHLLPEASERELVWETLSQIEHPILHCPIYALHPCQTAAFIRKIRSFSKSWLLSWLSSVGPAVGLELSPQYGIISHTDNITSINTLEHPIST</sequence>
<evidence type="ECO:0000256" key="3">
    <source>
        <dbReference type="ARBA" id="ARBA00022679"/>
    </source>
</evidence>
<comment type="caution">
    <text evidence="7">The sequence shown here is derived from an EMBL/GenBank/DDBJ whole genome shotgun (WGS) entry which is preliminary data.</text>
</comment>
<dbReference type="Proteomes" id="UP000192578">
    <property type="component" value="Unassembled WGS sequence"/>
</dbReference>
<dbReference type="GO" id="GO:0032446">
    <property type="term" value="P:protein modification by small protein conjugation"/>
    <property type="evidence" value="ECO:0007669"/>
    <property type="project" value="TreeGrafter"/>
</dbReference>
<protein>
    <recommendedName>
        <fullName evidence="2">Ubiquitin-like-conjugating enzyme ATG10</fullName>
    </recommendedName>
    <alternativeName>
        <fullName evidence="6">Autophagy-related protein 10</fullName>
    </alternativeName>
</protein>
<comment type="similarity">
    <text evidence="1">Belongs to the ATG10 family.</text>
</comment>
<evidence type="ECO:0000256" key="1">
    <source>
        <dbReference type="ARBA" id="ARBA00005696"/>
    </source>
</evidence>
<organism evidence="7 8">
    <name type="scientific">Hypsibius exemplaris</name>
    <name type="common">Freshwater tardigrade</name>
    <dbReference type="NCBI Taxonomy" id="2072580"/>
    <lineage>
        <taxon>Eukaryota</taxon>
        <taxon>Metazoa</taxon>
        <taxon>Ecdysozoa</taxon>
        <taxon>Tardigrada</taxon>
        <taxon>Eutardigrada</taxon>
        <taxon>Parachela</taxon>
        <taxon>Hypsibioidea</taxon>
        <taxon>Hypsibiidae</taxon>
        <taxon>Hypsibius</taxon>
    </lineage>
</organism>
<dbReference type="EMBL" id="MTYJ01000258">
    <property type="protein sequence ID" value="OWA52243.1"/>
    <property type="molecule type" value="Genomic_DNA"/>
</dbReference>
<gene>
    <name evidence="7" type="ORF">BV898_16701</name>
</gene>
<accession>A0A9X6NFU4</accession>
<dbReference type="GO" id="GO:0000422">
    <property type="term" value="P:autophagy of mitochondrion"/>
    <property type="evidence" value="ECO:0007669"/>
    <property type="project" value="TreeGrafter"/>
</dbReference>
<keyword evidence="5" id="KW-0072">Autophagy</keyword>
<keyword evidence="8" id="KW-1185">Reference proteome</keyword>
<keyword evidence="3" id="KW-0808">Transferase</keyword>
<proteinExistence type="inferred from homology"/>
<dbReference type="GO" id="GO:0000045">
    <property type="term" value="P:autophagosome assembly"/>
    <property type="evidence" value="ECO:0007669"/>
    <property type="project" value="TreeGrafter"/>
</dbReference>
<dbReference type="InterPro" id="IPR007135">
    <property type="entry name" value="Atg3/Atg10"/>
</dbReference>
<dbReference type="Pfam" id="PF03987">
    <property type="entry name" value="Autophagy_act_C"/>
    <property type="match status" value="1"/>
</dbReference>
<evidence type="ECO:0000256" key="5">
    <source>
        <dbReference type="ARBA" id="ARBA00023006"/>
    </source>
</evidence>
<evidence type="ECO:0000313" key="7">
    <source>
        <dbReference type="EMBL" id="OWA52243.1"/>
    </source>
</evidence>
<keyword evidence="4" id="KW-0833">Ubl conjugation pathway</keyword>
<dbReference type="AlphaFoldDB" id="A0A9X6NFU4"/>
<evidence type="ECO:0000256" key="4">
    <source>
        <dbReference type="ARBA" id="ARBA00022786"/>
    </source>
</evidence>
<dbReference type="OrthoDB" id="4089664at2759"/>
<dbReference type="Gene3D" id="3.30.1460.50">
    <property type="match status" value="1"/>
</dbReference>
<dbReference type="PANTHER" id="PTHR14957:SF1">
    <property type="entry name" value="UBIQUITIN-LIKE-CONJUGATING ENZYME ATG10"/>
    <property type="match status" value="1"/>
</dbReference>
<evidence type="ECO:0000256" key="6">
    <source>
        <dbReference type="ARBA" id="ARBA00029833"/>
    </source>
</evidence>